<organism evidence="1 2">
    <name type="scientific">Ruminococcus albus SY3</name>
    <dbReference type="NCBI Taxonomy" id="1341156"/>
    <lineage>
        <taxon>Bacteria</taxon>
        <taxon>Bacillati</taxon>
        <taxon>Bacillota</taxon>
        <taxon>Clostridia</taxon>
        <taxon>Eubacteriales</taxon>
        <taxon>Oscillospiraceae</taxon>
        <taxon>Ruminococcus</taxon>
    </lineage>
</organism>
<evidence type="ECO:0000313" key="1">
    <source>
        <dbReference type="EMBL" id="EXM38459.1"/>
    </source>
</evidence>
<keyword evidence="2" id="KW-1185">Reference proteome</keyword>
<dbReference type="EMBL" id="JEOB01000004">
    <property type="protein sequence ID" value="EXM38459.1"/>
    <property type="molecule type" value="Genomic_DNA"/>
</dbReference>
<gene>
    <name evidence="1" type="ORF">RASY3_13915</name>
</gene>
<dbReference type="PATRIC" id="fig|1341156.4.peg.3810"/>
<proteinExistence type="predicted"/>
<name>A0A011UCW5_RUMAL</name>
<reference evidence="1 2" key="1">
    <citation type="submission" date="2013-06" db="EMBL/GenBank/DDBJ databases">
        <title>Rumen cellulosomics: divergent fiber-degrading strategies revealed by comparative genome-wide analysis of six Ruminococcal strains.</title>
        <authorList>
            <person name="Dassa B."/>
            <person name="Borovok I."/>
            <person name="Lamed R."/>
            <person name="Flint H."/>
            <person name="Yeoman C.J."/>
            <person name="White B."/>
            <person name="Bayer E.A."/>
        </authorList>
    </citation>
    <scope>NUCLEOTIDE SEQUENCE [LARGE SCALE GENOMIC DNA]</scope>
    <source>
        <strain evidence="1 2">SY3</strain>
    </source>
</reference>
<dbReference type="Proteomes" id="UP000021369">
    <property type="component" value="Unassembled WGS sequence"/>
</dbReference>
<comment type="caution">
    <text evidence="1">The sequence shown here is derived from an EMBL/GenBank/DDBJ whole genome shotgun (WGS) entry which is preliminary data.</text>
</comment>
<evidence type="ECO:0000313" key="2">
    <source>
        <dbReference type="Proteomes" id="UP000021369"/>
    </source>
</evidence>
<dbReference type="AlphaFoldDB" id="A0A011UCW5"/>
<sequence>MSTSNSNHGATINKEEIIPEESFPEWFKSKQQSLTNKDGSKISTEEIGLLIGLNYSTFRKFIYNQRTTKKRDFIIAVCAVMGCDRDDTNKALKLYGFPELDEYYRRDEIIWDLLVANPGTPVSVAQINEALDAGGYSPLDIHNHRNKEQTQDKPQVPFKLVRRHFQCTIEGIGRSSDTDSFLDLLYDVDCYYNMRTCFEYLSGGRRFELCIQHEEPHSDLSENIWQTGIRRRICPKRKKYIVYTYPTEEQESELYEYDRIDDTGAFRECFLEIEKKEREEKKRLCDTVNDTRNYGSRISAKVIDSELHIFCEMYNSDIPELSEYYLMDFCGGEYTLYVLNQSCFMQMDLSAEKYEQIYGKQPAFRLLHIRKTMDDAFCTKADLLNAPVLDRYSSEEEIEDSAYEARDIGTFETYGENAITKLRLKAYRKMKAEIDDMMRKLKNGTAHICSRELLGDAADNLIAAYFGLPDIENNEAGYSAAQFQDAFELGLRTVDENGAFLQKNGSLKINEVLSLQESEGAESYV</sequence>
<protein>
    <submittedName>
        <fullName evidence="1">Uncharacterized protein</fullName>
    </submittedName>
</protein>
<accession>A0A011UCW5</accession>